<comment type="caution">
    <text evidence="2">The sequence shown here is derived from an EMBL/GenBank/DDBJ whole genome shotgun (WGS) entry which is preliminary data.</text>
</comment>
<organism evidence="2 3">
    <name type="scientific">Pelagomonas calceolata</name>
    <dbReference type="NCBI Taxonomy" id="35677"/>
    <lineage>
        <taxon>Eukaryota</taxon>
        <taxon>Sar</taxon>
        <taxon>Stramenopiles</taxon>
        <taxon>Ochrophyta</taxon>
        <taxon>Pelagophyceae</taxon>
        <taxon>Pelagomonadales</taxon>
        <taxon>Pelagomonadaceae</taxon>
        <taxon>Pelagomonas</taxon>
    </lineage>
</organism>
<feature type="region of interest" description="Disordered" evidence="1">
    <location>
        <begin position="465"/>
        <end position="493"/>
    </location>
</feature>
<evidence type="ECO:0000256" key="1">
    <source>
        <dbReference type="SAM" id="MobiDB-lite"/>
    </source>
</evidence>
<reference evidence="2" key="1">
    <citation type="submission" date="2021-11" db="EMBL/GenBank/DDBJ databases">
        <authorList>
            <consortium name="Genoscope - CEA"/>
            <person name="William W."/>
        </authorList>
    </citation>
    <scope>NUCLEOTIDE SEQUENCE</scope>
</reference>
<accession>A0A8J2WN34</accession>
<evidence type="ECO:0000313" key="3">
    <source>
        <dbReference type="Proteomes" id="UP000789595"/>
    </source>
</evidence>
<sequence>MRLTRNAKVGQTPAQRAPVTPRSARRRGRTPGLNLGVAGAAASFAGTRRPPSAGATRRPPSAGATRRPPSAGATRRAVVTLTPRQLTRPAAAPEETRSFAELYAAEMGATAPVVREGWRDQASPERCAIPAAQPISTTYEKPPATPPRPKLRVRLPSGAAPPPPPSLNVTFGKAVASPNVVLSPPMSPAGRAALDEGLSPHPNKYCETVRERNLDRDRVPRPLSRSWRRARPLTPAAARAFRRQRDCEDAAALEGYRRERGTIERLAREAERQAVLVEPFADAEALRRAPAEVAGPTLCVSLPGGSACRVSGPRFDAHTCAVVLHALEWHRHLRGAQDPDAALRDALRRAQCGASVLDAARARLAAANAREHELRPRGPKRPKTKKKGSAAGGARAGWRVARRAARSAARAVADLENRLNAVLLDERGEPSARFRVGATSVVVRLVRAMTPDPRPAGALFRGLANEATSPRGAHRKDLPPHALGRAGPLTHTG</sequence>
<feature type="region of interest" description="Disordered" evidence="1">
    <location>
        <begin position="367"/>
        <end position="398"/>
    </location>
</feature>
<feature type="region of interest" description="Disordered" evidence="1">
    <location>
        <begin position="1"/>
        <end position="80"/>
    </location>
</feature>
<dbReference type="AlphaFoldDB" id="A0A8J2WN34"/>
<protein>
    <submittedName>
        <fullName evidence="2">Uncharacterized protein</fullName>
    </submittedName>
</protein>
<feature type="region of interest" description="Disordered" evidence="1">
    <location>
        <begin position="118"/>
        <end position="161"/>
    </location>
</feature>
<gene>
    <name evidence="2" type="ORF">PECAL_4P10230</name>
</gene>
<evidence type="ECO:0000313" key="2">
    <source>
        <dbReference type="EMBL" id="CAH0373785.1"/>
    </source>
</evidence>
<name>A0A8J2WN34_9STRA</name>
<proteinExistence type="predicted"/>
<dbReference type="EMBL" id="CAKKNE010000004">
    <property type="protein sequence ID" value="CAH0373785.1"/>
    <property type="molecule type" value="Genomic_DNA"/>
</dbReference>
<dbReference type="Proteomes" id="UP000789595">
    <property type="component" value="Unassembled WGS sequence"/>
</dbReference>
<keyword evidence="3" id="KW-1185">Reference proteome</keyword>
<feature type="compositionally biased region" description="Basic residues" evidence="1">
    <location>
        <begin position="377"/>
        <end position="388"/>
    </location>
</feature>